<evidence type="ECO:0000313" key="2">
    <source>
        <dbReference type="EMBL" id="GAA1966161.1"/>
    </source>
</evidence>
<keyword evidence="1" id="KW-0472">Membrane</keyword>
<name>A0ABN2RAW4_9PSEU</name>
<dbReference type="Proteomes" id="UP001501116">
    <property type="component" value="Unassembled WGS sequence"/>
</dbReference>
<accession>A0ABN2RAW4</accession>
<feature type="transmembrane region" description="Helical" evidence="1">
    <location>
        <begin position="6"/>
        <end position="27"/>
    </location>
</feature>
<feature type="transmembrane region" description="Helical" evidence="1">
    <location>
        <begin position="39"/>
        <end position="57"/>
    </location>
</feature>
<sequence>MHGSEPVAWALTLGFALLVLPCAHRLAKLDHRDSARTGDLAELLMTVAMVAMVSPVGGPIPVAGWQAVLGLAACWFALVWWRGRRDAEVRACHGGHHAVTAAVMCYMVTAMPHTGHGSGPPGSLALPAVAIAAGAYFAVDAAWSAVRAVHERPVSRTACRGLMGAGMAYLLFVSL</sequence>
<feature type="transmembrane region" description="Helical" evidence="1">
    <location>
        <begin position="93"/>
        <end position="112"/>
    </location>
</feature>
<dbReference type="Pfam" id="PF17197">
    <property type="entry name" value="DUF5134"/>
    <property type="match status" value="1"/>
</dbReference>
<keyword evidence="1" id="KW-0812">Transmembrane</keyword>
<dbReference type="RefSeq" id="WP_344421513.1">
    <property type="nucleotide sequence ID" value="NZ_BAAANN010000016.1"/>
</dbReference>
<protein>
    <submittedName>
        <fullName evidence="2">DUF5134 domain-containing protein</fullName>
    </submittedName>
</protein>
<dbReference type="InterPro" id="IPR033458">
    <property type="entry name" value="DUF5134"/>
</dbReference>
<feature type="transmembrane region" description="Helical" evidence="1">
    <location>
        <begin position="124"/>
        <end position="146"/>
    </location>
</feature>
<keyword evidence="1" id="KW-1133">Transmembrane helix</keyword>
<proteinExistence type="predicted"/>
<comment type="caution">
    <text evidence="2">The sequence shown here is derived from an EMBL/GenBank/DDBJ whole genome shotgun (WGS) entry which is preliminary data.</text>
</comment>
<reference evidence="2 3" key="1">
    <citation type="journal article" date="2019" name="Int. J. Syst. Evol. Microbiol.">
        <title>The Global Catalogue of Microorganisms (GCM) 10K type strain sequencing project: providing services to taxonomists for standard genome sequencing and annotation.</title>
        <authorList>
            <consortium name="The Broad Institute Genomics Platform"/>
            <consortium name="The Broad Institute Genome Sequencing Center for Infectious Disease"/>
            <person name="Wu L."/>
            <person name="Ma J."/>
        </authorList>
    </citation>
    <scope>NUCLEOTIDE SEQUENCE [LARGE SCALE GENOMIC DNA]</scope>
    <source>
        <strain evidence="2 3">JCM 14545</strain>
    </source>
</reference>
<gene>
    <name evidence="2" type="ORF">GCM10009754_43250</name>
</gene>
<keyword evidence="3" id="KW-1185">Reference proteome</keyword>
<feature type="transmembrane region" description="Helical" evidence="1">
    <location>
        <begin position="63"/>
        <end position="81"/>
    </location>
</feature>
<organism evidence="2 3">
    <name type="scientific">Amycolatopsis minnesotensis</name>
    <dbReference type="NCBI Taxonomy" id="337894"/>
    <lineage>
        <taxon>Bacteria</taxon>
        <taxon>Bacillati</taxon>
        <taxon>Actinomycetota</taxon>
        <taxon>Actinomycetes</taxon>
        <taxon>Pseudonocardiales</taxon>
        <taxon>Pseudonocardiaceae</taxon>
        <taxon>Amycolatopsis</taxon>
    </lineage>
</organism>
<evidence type="ECO:0000313" key="3">
    <source>
        <dbReference type="Proteomes" id="UP001501116"/>
    </source>
</evidence>
<dbReference type="EMBL" id="BAAANN010000016">
    <property type="protein sequence ID" value="GAA1966161.1"/>
    <property type="molecule type" value="Genomic_DNA"/>
</dbReference>
<evidence type="ECO:0000256" key="1">
    <source>
        <dbReference type="SAM" id="Phobius"/>
    </source>
</evidence>